<evidence type="ECO:0008006" key="3">
    <source>
        <dbReference type="Google" id="ProtNLM"/>
    </source>
</evidence>
<name>A0A518G5F3_9BACT</name>
<protein>
    <recommendedName>
        <fullName evidence="3">DUF1501 domain-containing protein</fullName>
    </recommendedName>
</protein>
<proteinExistence type="predicted"/>
<dbReference type="AlphaFoldDB" id="A0A518G5F3"/>
<sequence precursor="true">MLETEMPDRYDSTIFLLSTEEATDPMGNLQRRRFIANSGSGLGWLALQSLLGQTCPLKAGEAAGNRWIRPRHTRVKRVIWLFMHGGPSHVDLFDPKPELQRLAGKTLPPSFGEVMTRRRVAENPLLPAPRPFRPRGNSGIEISDFLPHLAEHADEMCLIRSMHGDSVNHPQSVYQMNTGSVLMGRPSVGSWVAYGLGSENNNLPDYVVLPDPAGGLKGGPPAWGSGFLPASYQGVTMRSGANPILHLSPPAGVSPSQQRQALQLTQQMNQMHLQARDQDDELSARIKAYELAFRMQAAAPDLVDFFDESQTTLTQYGVDRPETEDFGRRCLLGRRMIERGVRFVQIYSGDTNGWDAHNNLLQNHSQHCLATDQPVAALMTDLKQRGLWDDTLVIWGGEFGRMPMSESGTGRDHNPWGYSLWMAGGGVKPGYVHGATDPIGLRAVEDPVHIRNFHATLLHLLGIDPEALSYYSNGLDERLIGPTDDVEIVKEVLA</sequence>
<dbReference type="InterPro" id="IPR010869">
    <property type="entry name" value="DUF1501"/>
</dbReference>
<organism evidence="1 2">
    <name type="scientific">Aureliella helgolandensis</name>
    <dbReference type="NCBI Taxonomy" id="2527968"/>
    <lineage>
        <taxon>Bacteria</taxon>
        <taxon>Pseudomonadati</taxon>
        <taxon>Planctomycetota</taxon>
        <taxon>Planctomycetia</taxon>
        <taxon>Pirellulales</taxon>
        <taxon>Pirellulaceae</taxon>
        <taxon>Aureliella</taxon>
    </lineage>
</organism>
<dbReference type="InterPro" id="IPR017850">
    <property type="entry name" value="Alkaline_phosphatase_core_sf"/>
</dbReference>
<gene>
    <name evidence="1" type="ORF">Q31a_21320</name>
</gene>
<dbReference type="Pfam" id="PF07394">
    <property type="entry name" value="DUF1501"/>
    <property type="match status" value="1"/>
</dbReference>
<dbReference type="Gene3D" id="3.40.720.10">
    <property type="entry name" value="Alkaline Phosphatase, subunit A"/>
    <property type="match status" value="1"/>
</dbReference>
<evidence type="ECO:0000313" key="1">
    <source>
        <dbReference type="EMBL" id="QDV23827.1"/>
    </source>
</evidence>
<dbReference type="PANTHER" id="PTHR43737">
    <property type="entry name" value="BLL7424 PROTEIN"/>
    <property type="match status" value="1"/>
</dbReference>
<dbReference type="EMBL" id="CP036298">
    <property type="protein sequence ID" value="QDV23827.1"/>
    <property type="molecule type" value="Genomic_DNA"/>
</dbReference>
<dbReference type="SUPFAM" id="SSF53649">
    <property type="entry name" value="Alkaline phosphatase-like"/>
    <property type="match status" value="1"/>
</dbReference>
<reference evidence="1 2" key="1">
    <citation type="submission" date="2019-02" db="EMBL/GenBank/DDBJ databases">
        <title>Deep-cultivation of Planctomycetes and their phenomic and genomic characterization uncovers novel biology.</title>
        <authorList>
            <person name="Wiegand S."/>
            <person name="Jogler M."/>
            <person name="Boedeker C."/>
            <person name="Pinto D."/>
            <person name="Vollmers J."/>
            <person name="Rivas-Marin E."/>
            <person name="Kohn T."/>
            <person name="Peeters S.H."/>
            <person name="Heuer A."/>
            <person name="Rast P."/>
            <person name="Oberbeckmann S."/>
            <person name="Bunk B."/>
            <person name="Jeske O."/>
            <person name="Meyerdierks A."/>
            <person name="Storesund J.E."/>
            <person name="Kallscheuer N."/>
            <person name="Luecker S."/>
            <person name="Lage O.M."/>
            <person name="Pohl T."/>
            <person name="Merkel B.J."/>
            <person name="Hornburger P."/>
            <person name="Mueller R.-W."/>
            <person name="Bruemmer F."/>
            <person name="Labrenz M."/>
            <person name="Spormann A.M."/>
            <person name="Op den Camp H."/>
            <person name="Overmann J."/>
            <person name="Amann R."/>
            <person name="Jetten M.S.M."/>
            <person name="Mascher T."/>
            <person name="Medema M.H."/>
            <person name="Devos D.P."/>
            <person name="Kaster A.-K."/>
            <person name="Ovreas L."/>
            <person name="Rohde M."/>
            <person name="Galperin M.Y."/>
            <person name="Jogler C."/>
        </authorList>
    </citation>
    <scope>NUCLEOTIDE SEQUENCE [LARGE SCALE GENOMIC DNA]</scope>
    <source>
        <strain evidence="1 2">Q31a</strain>
    </source>
</reference>
<evidence type="ECO:0000313" key="2">
    <source>
        <dbReference type="Proteomes" id="UP000318017"/>
    </source>
</evidence>
<dbReference type="KEGG" id="ahel:Q31a_21320"/>
<accession>A0A518G5F3</accession>
<dbReference type="PANTHER" id="PTHR43737:SF1">
    <property type="entry name" value="DUF1501 DOMAIN-CONTAINING PROTEIN"/>
    <property type="match status" value="1"/>
</dbReference>
<keyword evidence="2" id="KW-1185">Reference proteome</keyword>
<dbReference type="Proteomes" id="UP000318017">
    <property type="component" value="Chromosome"/>
</dbReference>